<name>A0AAN9HMQ9_CROPI</name>
<accession>A0AAN9HMQ9</accession>
<reference evidence="1 2" key="1">
    <citation type="submission" date="2024-01" db="EMBL/GenBank/DDBJ databases">
        <title>The genomes of 5 underutilized Papilionoideae crops provide insights into root nodulation and disease resistanc.</title>
        <authorList>
            <person name="Yuan L."/>
        </authorList>
    </citation>
    <scope>NUCLEOTIDE SEQUENCE [LARGE SCALE GENOMIC DNA]</scope>
    <source>
        <strain evidence="1">ZHUSHIDOU_FW_LH</strain>
        <tissue evidence="1">Leaf</tissue>
    </source>
</reference>
<keyword evidence="2" id="KW-1185">Reference proteome</keyword>
<dbReference type="EMBL" id="JAYWIO010000008">
    <property type="protein sequence ID" value="KAK7244875.1"/>
    <property type="molecule type" value="Genomic_DNA"/>
</dbReference>
<sequence>MVAILEEEEHEGECGGGLGKPKDGGGWAFGGNCVDNCWEVMMVLLLAIVGDNLPGGDKGNKERGRTKETGKECMVVEGQRQCSRHFSRIVLPLSMPEQSTRKILRPSPP</sequence>
<evidence type="ECO:0000313" key="2">
    <source>
        <dbReference type="Proteomes" id="UP001372338"/>
    </source>
</evidence>
<proteinExistence type="predicted"/>
<comment type="caution">
    <text evidence="1">The sequence shown here is derived from an EMBL/GenBank/DDBJ whole genome shotgun (WGS) entry which is preliminary data.</text>
</comment>
<dbReference type="AlphaFoldDB" id="A0AAN9HMQ9"/>
<evidence type="ECO:0000313" key="1">
    <source>
        <dbReference type="EMBL" id="KAK7244875.1"/>
    </source>
</evidence>
<protein>
    <submittedName>
        <fullName evidence="1">Uncharacterized protein</fullName>
    </submittedName>
</protein>
<organism evidence="1 2">
    <name type="scientific">Crotalaria pallida</name>
    <name type="common">Smooth rattlebox</name>
    <name type="synonym">Crotalaria striata</name>
    <dbReference type="NCBI Taxonomy" id="3830"/>
    <lineage>
        <taxon>Eukaryota</taxon>
        <taxon>Viridiplantae</taxon>
        <taxon>Streptophyta</taxon>
        <taxon>Embryophyta</taxon>
        <taxon>Tracheophyta</taxon>
        <taxon>Spermatophyta</taxon>
        <taxon>Magnoliopsida</taxon>
        <taxon>eudicotyledons</taxon>
        <taxon>Gunneridae</taxon>
        <taxon>Pentapetalae</taxon>
        <taxon>rosids</taxon>
        <taxon>fabids</taxon>
        <taxon>Fabales</taxon>
        <taxon>Fabaceae</taxon>
        <taxon>Papilionoideae</taxon>
        <taxon>50 kb inversion clade</taxon>
        <taxon>genistoids sensu lato</taxon>
        <taxon>core genistoids</taxon>
        <taxon>Crotalarieae</taxon>
        <taxon>Crotalaria</taxon>
    </lineage>
</organism>
<gene>
    <name evidence="1" type="ORF">RIF29_39703</name>
</gene>
<dbReference type="Proteomes" id="UP001372338">
    <property type="component" value="Unassembled WGS sequence"/>
</dbReference>